<evidence type="ECO:0008006" key="3">
    <source>
        <dbReference type="Google" id="ProtNLM"/>
    </source>
</evidence>
<protein>
    <recommendedName>
        <fullName evidence="3">Ycf15</fullName>
    </recommendedName>
</protein>
<sequence length="96" mass="11095">MSYIFLSKIASPGNRIYSSQKREELWREELSCISFFRMSSSSFLFGGGSRTPSISSLKEETIESPRILTIPRSRKGRRTSGQYIKLYDKHHISPFL</sequence>
<reference evidence="1 2" key="1">
    <citation type="submission" date="2021-06" db="EMBL/GenBank/DDBJ databases">
        <title>Caerostris darwini draft genome.</title>
        <authorList>
            <person name="Kono N."/>
            <person name="Arakawa K."/>
        </authorList>
    </citation>
    <scope>NUCLEOTIDE SEQUENCE [LARGE SCALE GENOMIC DNA]</scope>
</reference>
<dbReference type="AlphaFoldDB" id="A0AAV4MZU3"/>
<name>A0AAV4MZU3_9ARAC</name>
<organism evidence="1 2">
    <name type="scientific">Caerostris darwini</name>
    <dbReference type="NCBI Taxonomy" id="1538125"/>
    <lineage>
        <taxon>Eukaryota</taxon>
        <taxon>Metazoa</taxon>
        <taxon>Ecdysozoa</taxon>
        <taxon>Arthropoda</taxon>
        <taxon>Chelicerata</taxon>
        <taxon>Arachnida</taxon>
        <taxon>Araneae</taxon>
        <taxon>Araneomorphae</taxon>
        <taxon>Entelegynae</taxon>
        <taxon>Araneoidea</taxon>
        <taxon>Araneidae</taxon>
        <taxon>Caerostris</taxon>
    </lineage>
</organism>
<comment type="caution">
    <text evidence="1">The sequence shown here is derived from an EMBL/GenBank/DDBJ whole genome shotgun (WGS) entry which is preliminary data.</text>
</comment>
<accession>A0AAV4MZU3</accession>
<evidence type="ECO:0000313" key="1">
    <source>
        <dbReference type="EMBL" id="GIX77210.1"/>
    </source>
</evidence>
<evidence type="ECO:0000313" key="2">
    <source>
        <dbReference type="Proteomes" id="UP001054837"/>
    </source>
</evidence>
<gene>
    <name evidence="1" type="ORF">CDAR_105571</name>
</gene>
<dbReference type="Proteomes" id="UP001054837">
    <property type="component" value="Unassembled WGS sequence"/>
</dbReference>
<dbReference type="EMBL" id="BPLQ01000994">
    <property type="protein sequence ID" value="GIX77210.1"/>
    <property type="molecule type" value="Genomic_DNA"/>
</dbReference>
<keyword evidence="2" id="KW-1185">Reference proteome</keyword>
<proteinExistence type="predicted"/>